<dbReference type="InterPro" id="IPR052462">
    <property type="entry name" value="SLIRP/GR-RBP-like"/>
</dbReference>
<evidence type="ECO:0000256" key="2">
    <source>
        <dbReference type="PROSITE-ProRule" id="PRU00176"/>
    </source>
</evidence>
<dbReference type="InParanoid" id="A0A6J2XTM1"/>
<dbReference type="SMART" id="SM00360">
    <property type="entry name" value="RRM"/>
    <property type="match status" value="4"/>
</dbReference>
<dbReference type="SUPFAM" id="SSF54928">
    <property type="entry name" value="RNA-binding domain, RBD"/>
    <property type="match status" value="3"/>
</dbReference>
<name>A0A6J2XTM1_SITOR</name>
<dbReference type="OrthoDB" id="78437at2759"/>
<dbReference type="InterPro" id="IPR000504">
    <property type="entry name" value="RRM_dom"/>
</dbReference>
<dbReference type="PROSITE" id="PS50102">
    <property type="entry name" value="RRM"/>
    <property type="match status" value="3"/>
</dbReference>
<reference evidence="5" key="1">
    <citation type="submission" date="2025-08" db="UniProtKB">
        <authorList>
            <consortium name="RefSeq"/>
        </authorList>
    </citation>
    <scope>IDENTIFICATION</scope>
    <source>
        <tissue evidence="5">Gonads</tissue>
    </source>
</reference>
<accession>A0A6J2XTM1</accession>
<dbReference type="Proteomes" id="UP000504635">
    <property type="component" value="Unplaced"/>
</dbReference>
<dbReference type="FunCoup" id="A0A6J2XTM1">
    <property type="interactions" value="1521"/>
</dbReference>
<dbReference type="InterPro" id="IPR034203">
    <property type="entry name" value="RBM45_RRM1"/>
</dbReference>
<evidence type="ECO:0000259" key="3">
    <source>
        <dbReference type="PROSITE" id="PS50102"/>
    </source>
</evidence>
<dbReference type="Pfam" id="PF00076">
    <property type="entry name" value="RRM_1"/>
    <property type="match status" value="3"/>
</dbReference>
<dbReference type="InterPro" id="IPR035979">
    <property type="entry name" value="RBD_domain_sf"/>
</dbReference>
<organism evidence="4 5">
    <name type="scientific">Sitophilus oryzae</name>
    <name type="common">Rice weevil</name>
    <name type="synonym">Curculio oryzae</name>
    <dbReference type="NCBI Taxonomy" id="7048"/>
    <lineage>
        <taxon>Eukaryota</taxon>
        <taxon>Metazoa</taxon>
        <taxon>Ecdysozoa</taxon>
        <taxon>Arthropoda</taxon>
        <taxon>Hexapoda</taxon>
        <taxon>Insecta</taxon>
        <taxon>Pterygota</taxon>
        <taxon>Neoptera</taxon>
        <taxon>Endopterygota</taxon>
        <taxon>Coleoptera</taxon>
        <taxon>Polyphaga</taxon>
        <taxon>Cucujiformia</taxon>
        <taxon>Curculionidae</taxon>
        <taxon>Dryophthorinae</taxon>
        <taxon>Sitophilus</taxon>
    </lineage>
</organism>
<proteinExistence type="predicted"/>
<dbReference type="Gene3D" id="3.30.70.330">
    <property type="match status" value="3"/>
</dbReference>
<feature type="domain" description="RRM" evidence="3">
    <location>
        <begin position="17"/>
        <end position="96"/>
    </location>
</feature>
<dbReference type="GeneID" id="115881515"/>
<sequence>MDNRKASSQGLENPPLSRLFIIGPKSLTEEDFRKHFEEYGTIEELWMVKDKGTGDYKGITYIKFSKTSEAAQALEMMNGASLANSSRRIKVMIASSREQGSKRDLNEEEKAQRLFIMCAKSVNEDDLHDYFRQFGELEYVSIIRDKGSGESKGIAYVKFFKFSSAAKAYEECDRKYKPVFAEPRRTEPSFRKAEPRDFPRGNFSNDYSGNTGTVRNLVSSSLAASSSGISEGYTKLTVIASPELNQDQLWKLFDIVPGMDYCQIRYEGGSSRPSRAVGEVVYTSSQWAAHAKEKLHGFEYPPGYRLIVKPDFEGRPDVPESSRKDLLSIAETLAQATSIIEAARLNPASLLNLGNGGHQPNCSVELPDPKPLVHIDEETVARCFVICSPYPLPNPVLRDLFCRFGGLIEVYMLANRNCGYAKYNNQKSAMQAMQTLHGAEVNGVRLKVIKAEEQRKRQRMDAD</sequence>
<dbReference type="AlphaFoldDB" id="A0A6J2XTM1"/>
<evidence type="ECO:0000313" key="4">
    <source>
        <dbReference type="Proteomes" id="UP000504635"/>
    </source>
</evidence>
<evidence type="ECO:0000313" key="5">
    <source>
        <dbReference type="RefSeq" id="XP_030754892.1"/>
    </source>
</evidence>
<dbReference type="InterPro" id="IPR012677">
    <property type="entry name" value="Nucleotide-bd_a/b_plait_sf"/>
</dbReference>
<dbReference type="PANTHER" id="PTHR48027">
    <property type="entry name" value="HETEROGENEOUS NUCLEAR RIBONUCLEOPROTEIN 87F-RELATED"/>
    <property type="match status" value="1"/>
</dbReference>
<dbReference type="RefSeq" id="XP_030754892.1">
    <property type="nucleotide sequence ID" value="XM_030899032.1"/>
</dbReference>
<dbReference type="GO" id="GO:0003723">
    <property type="term" value="F:RNA binding"/>
    <property type="evidence" value="ECO:0007669"/>
    <property type="project" value="UniProtKB-UniRule"/>
</dbReference>
<protein>
    <submittedName>
        <fullName evidence="5">RNA-binding protein 45 isoform X1</fullName>
    </submittedName>
</protein>
<keyword evidence="1 2" id="KW-0694">RNA-binding</keyword>
<keyword evidence="4" id="KW-1185">Reference proteome</keyword>
<gene>
    <name evidence="5" type="primary">LOC115881515</name>
</gene>
<dbReference type="CDD" id="cd12366">
    <property type="entry name" value="RRM1_RBM45"/>
    <property type="match status" value="1"/>
</dbReference>
<feature type="domain" description="RRM" evidence="3">
    <location>
        <begin position="112"/>
        <end position="186"/>
    </location>
</feature>
<feature type="domain" description="RRM" evidence="3">
    <location>
        <begin position="381"/>
        <end position="453"/>
    </location>
</feature>
<evidence type="ECO:0000256" key="1">
    <source>
        <dbReference type="ARBA" id="ARBA00022884"/>
    </source>
</evidence>
<dbReference type="KEGG" id="soy:115881515"/>